<dbReference type="CDD" id="cd06433">
    <property type="entry name" value="GT_2_WfgS_like"/>
    <property type="match status" value="1"/>
</dbReference>
<dbReference type="Pfam" id="PF00535">
    <property type="entry name" value="Glycos_transf_2"/>
    <property type="match status" value="1"/>
</dbReference>
<feature type="transmembrane region" description="Helical" evidence="1">
    <location>
        <begin position="247"/>
        <end position="266"/>
    </location>
</feature>
<gene>
    <name evidence="3" type="ORF">IAB08_04540</name>
</gene>
<sequence>MEKQKPVVSIITVVYNAARLLEKTMESVRTQKENYPYIEYIIVDGASKDGTLALIEANRDIVDRFVSEPDKGIYDAMNKGLKMATGAFVWFLNAGDYIYSDAFLLEVFHEGLDWEREETDAANQTVMNAAEGEDGWADIYYGQTQLVDDNWQPAGMRRLRAPEVLTPKSFRWGMLVCHQSILVRRSIARSYDMRYHCSADFNWVLYALEKARRIENTHQTVACYLKGGKSRKMLVRSWFERFRIMRIHFGLLSTLWFHFLILLRVFKPANRNY</sequence>
<dbReference type="PANTHER" id="PTHR43685">
    <property type="entry name" value="GLYCOSYLTRANSFERASE"/>
    <property type="match status" value="1"/>
</dbReference>
<dbReference type="InterPro" id="IPR050834">
    <property type="entry name" value="Glycosyltransf_2"/>
</dbReference>
<keyword evidence="1" id="KW-1133">Transmembrane helix</keyword>
<dbReference type="EMBL" id="JADIMZ010000068">
    <property type="protein sequence ID" value="MBO8432541.1"/>
    <property type="molecule type" value="Genomic_DNA"/>
</dbReference>
<dbReference type="AlphaFoldDB" id="A0A9D9DU90"/>
<feature type="domain" description="Glycosyltransferase 2-like" evidence="2">
    <location>
        <begin position="9"/>
        <end position="140"/>
    </location>
</feature>
<proteinExistence type="predicted"/>
<reference evidence="3" key="2">
    <citation type="journal article" date="2021" name="PeerJ">
        <title>Extensive microbial diversity within the chicken gut microbiome revealed by metagenomics and culture.</title>
        <authorList>
            <person name="Gilroy R."/>
            <person name="Ravi A."/>
            <person name="Getino M."/>
            <person name="Pursley I."/>
            <person name="Horton D.L."/>
            <person name="Alikhan N.F."/>
            <person name="Baker D."/>
            <person name="Gharbi K."/>
            <person name="Hall N."/>
            <person name="Watson M."/>
            <person name="Adriaenssens E.M."/>
            <person name="Foster-Nyarko E."/>
            <person name="Jarju S."/>
            <person name="Secka A."/>
            <person name="Antonio M."/>
            <person name="Oren A."/>
            <person name="Chaudhuri R.R."/>
            <person name="La Ragione R."/>
            <person name="Hildebrand F."/>
            <person name="Pallen M.J."/>
        </authorList>
    </citation>
    <scope>NUCLEOTIDE SEQUENCE</scope>
    <source>
        <strain evidence="3">2889</strain>
    </source>
</reference>
<protein>
    <submittedName>
        <fullName evidence="3">Glycosyltransferase</fullName>
    </submittedName>
</protein>
<dbReference type="SUPFAM" id="SSF53448">
    <property type="entry name" value="Nucleotide-diphospho-sugar transferases"/>
    <property type="match status" value="1"/>
</dbReference>
<evidence type="ECO:0000313" key="4">
    <source>
        <dbReference type="Proteomes" id="UP000823612"/>
    </source>
</evidence>
<evidence type="ECO:0000256" key="1">
    <source>
        <dbReference type="SAM" id="Phobius"/>
    </source>
</evidence>
<keyword evidence="1" id="KW-0472">Membrane</keyword>
<evidence type="ECO:0000259" key="2">
    <source>
        <dbReference type="Pfam" id="PF00535"/>
    </source>
</evidence>
<comment type="caution">
    <text evidence="3">The sequence shown here is derived from an EMBL/GenBank/DDBJ whole genome shotgun (WGS) entry which is preliminary data.</text>
</comment>
<accession>A0A9D9DU90</accession>
<organism evidence="3 4">
    <name type="scientific">Candidatus Pullibacteroides excrementavium</name>
    <dbReference type="NCBI Taxonomy" id="2840905"/>
    <lineage>
        <taxon>Bacteria</taxon>
        <taxon>Pseudomonadati</taxon>
        <taxon>Bacteroidota</taxon>
        <taxon>Bacteroidia</taxon>
        <taxon>Bacteroidales</taxon>
        <taxon>Candidatus Pullibacteroides</taxon>
    </lineage>
</organism>
<name>A0A9D9DU90_9BACT</name>
<dbReference type="Proteomes" id="UP000823612">
    <property type="component" value="Unassembled WGS sequence"/>
</dbReference>
<dbReference type="InterPro" id="IPR029044">
    <property type="entry name" value="Nucleotide-diphossugar_trans"/>
</dbReference>
<dbReference type="Gene3D" id="3.90.550.10">
    <property type="entry name" value="Spore Coat Polysaccharide Biosynthesis Protein SpsA, Chain A"/>
    <property type="match status" value="1"/>
</dbReference>
<dbReference type="InterPro" id="IPR001173">
    <property type="entry name" value="Glyco_trans_2-like"/>
</dbReference>
<evidence type="ECO:0000313" key="3">
    <source>
        <dbReference type="EMBL" id="MBO8432541.1"/>
    </source>
</evidence>
<reference evidence="3" key="1">
    <citation type="submission" date="2020-10" db="EMBL/GenBank/DDBJ databases">
        <authorList>
            <person name="Gilroy R."/>
        </authorList>
    </citation>
    <scope>NUCLEOTIDE SEQUENCE</scope>
    <source>
        <strain evidence="3">2889</strain>
    </source>
</reference>
<dbReference type="PANTHER" id="PTHR43685:SF2">
    <property type="entry name" value="GLYCOSYLTRANSFERASE 2-LIKE DOMAIN-CONTAINING PROTEIN"/>
    <property type="match status" value="1"/>
</dbReference>
<keyword evidence="1" id="KW-0812">Transmembrane</keyword>